<gene>
    <name evidence="2" type="ORF">C7T94_06850</name>
</gene>
<dbReference type="AlphaFoldDB" id="A0A2T3HPP6"/>
<evidence type="ECO:0000313" key="3">
    <source>
        <dbReference type="Proteomes" id="UP000240912"/>
    </source>
</evidence>
<dbReference type="OrthoDB" id="6385145at2"/>
<dbReference type="RefSeq" id="WP_107214518.1">
    <property type="nucleotide sequence ID" value="NZ_KZ686268.1"/>
</dbReference>
<proteinExistence type="predicted"/>
<dbReference type="EMBL" id="PYLS01000004">
    <property type="protein sequence ID" value="PST84418.1"/>
    <property type="molecule type" value="Genomic_DNA"/>
</dbReference>
<name>A0A2T3HPP6_9SPHI</name>
<dbReference type="InterPro" id="IPR027056">
    <property type="entry name" value="Gluconate_2DH_su3"/>
</dbReference>
<accession>A0A2T3HPP6</accession>
<protein>
    <submittedName>
        <fullName evidence="2">Twin-arginine translocation pathway signal protein</fullName>
    </submittedName>
</protein>
<dbReference type="Proteomes" id="UP000240912">
    <property type="component" value="Unassembled WGS sequence"/>
</dbReference>
<evidence type="ECO:0000313" key="2">
    <source>
        <dbReference type="EMBL" id="PST84418.1"/>
    </source>
</evidence>
<sequence>MHRREALKNVAILMGGALSATTLSVIFDSCNAPSKDSDKLISADHQALITEMVDVILPKTSSPGAKEAGVGPFVAMMIKDCFPAEAQKVFVDGLNDIDKRAEKAHNKKFVELGTSERNKILSEVRDETVKTMAADKEKAEKEKTSGDNASKKEKEKKSYFFAMLRDLTILGFRTSELGATKAFAYVDIPGRYDGCTDMKPGQKLWV</sequence>
<dbReference type="Pfam" id="PF13618">
    <property type="entry name" value="Gluconate_2-dh3"/>
    <property type="match status" value="1"/>
</dbReference>
<keyword evidence="3" id="KW-1185">Reference proteome</keyword>
<evidence type="ECO:0000256" key="1">
    <source>
        <dbReference type="SAM" id="MobiDB-lite"/>
    </source>
</evidence>
<comment type="caution">
    <text evidence="2">The sequence shown here is derived from an EMBL/GenBank/DDBJ whole genome shotgun (WGS) entry which is preliminary data.</text>
</comment>
<reference evidence="2 3" key="1">
    <citation type="submission" date="2018-03" db="EMBL/GenBank/DDBJ databases">
        <authorList>
            <person name="Keele B.F."/>
        </authorList>
    </citation>
    <scope>NUCLEOTIDE SEQUENCE [LARGE SCALE GENOMIC DNA]</scope>
    <source>
        <strain evidence="2 3">YL28-9</strain>
    </source>
</reference>
<organism evidence="2 3">
    <name type="scientific">Pedobacter yulinensis</name>
    <dbReference type="NCBI Taxonomy" id="2126353"/>
    <lineage>
        <taxon>Bacteria</taxon>
        <taxon>Pseudomonadati</taxon>
        <taxon>Bacteroidota</taxon>
        <taxon>Sphingobacteriia</taxon>
        <taxon>Sphingobacteriales</taxon>
        <taxon>Sphingobacteriaceae</taxon>
        <taxon>Pedobacter</taxon>
    </lineage>
</organism>
<feature type="region of interest" description="Disordered" evidence="1">
    <location>
        <begin position="131"/>
        <end position="151"/>
    </location>
</feature>